<evidence type="ECO:0000259" key="3">
    <source>
        <dbReference type="Pfam" id="PF07727"/>
    </source>
</evidence>
<sequence>HGRLTKFKARLVIRGDQQARDPRETYAATLAGMSFKILIAAAARFDLELLQYDAVNAFVHASIDEVIYMQMPPGHREHGEVLRLRKALYGLRRSPLLWQRHLEIGLKAIGFQRVAGENCCWQKGSITFFFYVDDCVLAFRRELREAAMTAIRALQQRYHLEGGQDLQWFLGIEVIRDRSQHKIWLSQAVYCEKAARGIERSSREPSEGPPTPMTKEELLPYEGTASTHEVHDYQVKIGKILYAAVMTRPDIAFASSRLARFNQNPGPLHHKAANRTLRYLDSSKHLCLEFSAIPGGSDDTLEVASDASFADNSLDRRSSQAFAMKLFGGMIAWRANKQTTVTTSTTEAELLALSSAAKEA</sequence>
<dbReference type="InterPro" id="IPR043502">
    <property type="entry name" value="DNA/RNA_pol_sf"/>
</dbReference>
<comment type="subcellular location">
    <subcellularLocation>
        <location evidence="1">Mitochondrion</location>
    </subcellularLocation>
</comment>
<gene>
    <name evidence="4" type="ORF">FALBO_7720</name>
</gene>
<accession>A0A8H4PAK2</accession>
<dbReference type="AlphaFoldDB" id="A0A8H4PAK2"/>
<feature type="domain" description="Reverse transcriptase Ty1/copia-type" evidence="3">
    <location>
        <begin position="5"/>
        <end position="195"/>
    </location>
</feature>
<feature type="non-terminal residue" evidence="4">
    <location>
        <position position="1"/>
    </location>
</feature>
<dbReference type="PANTHER" id="PTHR11439">
    <property type="entry name" value="GAG-POL-RELATED RETROTRANSPOSON"/>
    <property type="match status" value="1"/>
</dbReference>
<feature type="non-terminal residue" evidence="4">
    <location>
        <position position="360"/>
    </location>
</feature>
<dbReference type="SUPFAM" id="SSF56672">
    <property type="entry name" value="DNA/RNA polymerases"/>
    <property type="match status" value="1"/>
</dbReference>
<protein>
    <recommendedName>
        <fullName evidence="3">Reverse transcriptase Ty1/copia-type domain-containing protein</fullName>
    </recommendedName>
</protein>
<name>A0A8H4PAK2_9HYPO</name>
<evidence type="ECO:0000256" key="2">
    <source>
        <dbReference type="ARBA" id="ARBA00023128"/>
    </source>
</evidence>
<dbReference type="GO" id="GO:0005739">
    <property type="term" value="C:mitochondrion"/>
    <property type="evidence" value="ECO:0007669"/>
    <property type="project" value="UniProtKB-SubCell"/>
</dbReference>
<evidence type="ECO:0000256" key="1">
    <source>
        <dbReference type="ARBA" id="ARBA00004173"/>
    </source>
</evidence>
<keyword evidence="2" id="KW-0496">Mitochondrion</keyword>
<organism evidence="4 5">
    <name type="scientific">Fusarium albosuccineum</name>
    <dbReference type="NCBI Taxonomy" id="1237068"/>
    <lineage>
        <taxon>Eukaryota</taxon>
        <taxon>Fungi</taxon>
        <taxon>Dikarya</taxon>
        <taxon>Ascomycota</taxon>
        <taxon>Pezizomycotina</taxon>
        <taxon>Sordariomycetes</taxon>
        <taxon>Hypocreomycetidae</taxon>
        <taxon>Hypocreales</taxon>
        <taxon>Nectriaceae</taxon>
        <taxon>Fusarium</taxon>
        <taxon>Fusarium decemcellulare species complex</taxon>
    </lineage>
</organism>
<dbReference type="PANTHER" id="PTHR11439:SF440">
    <property type="entry name" value="INTEGRASE CATALYTIC DOMAIN-CONTAINING PROTEIN"/>
    <property type="match status" value="1"/>
</dbReference>
<dbReference type="Pfam" id="PF07727">
    <property type="entry name" value="RVT_2"/>
    <property type="match status" value="1"/>
</dbReference>
<proteinExistence type="predicted"/>
<dbReference type="Proteomes" id="UP000554235">
    <property type="component" value="Unassembled WGS sequence"/>
</dbReference>
<keyword evidence="5" id="KW-1185">Reference proteome</keyword>
<evidence type="ECO:0000313" key="5">
    <source>
        <dbReference type="Proteomes" id="UP000554235"/>
    </source>
</evidence>
<dbReference type="InterPro" id="IPR013103">
    <property type="entry name" value="RVT_2"/>
</dbReference>
<dbReference type="OrthoDB" id="5101206at2759"/>
<evidence type="ECO:0000313" key="4">
    <source>
        <dbReference type="EMBL" id="KAF4465435.1"/>
    </source>
</evidence>
<reference evidence="4 5" key="1">
    <citation type="submission" date="2020-01" db="EMBL/GenBank/DDBJ databases">
        <title>Identification and distribution of gene clusters putatively required for synthesis of sphingolipid metabolism inhibitors in phylogenetically diverse species of the filamentous fungus Fusarium.</title>
        <authorList>
            <person name="Kim H.-S."/>
            <person name="Busman M."/>
            <person name="Brown D.W."/>
            <person name="Divon H."/>
            <person name="Uhlig S."/>
            <person name="Proctor R.H."/>
        </authorList>
    </citation>
    <scope>NUCLEOTIDE SEQUENCE [LARGE SCALE GENOMIC DNA]</scope>
    <source>
        <strain evidence="4 5">NRRL 20459</strain>
    </source>
</reference>
<dbReference type="EMBL" id="JAADYS010001035">
    <property type="protein sequence ID" value="KAF4465435.1"/>
    <property type="molecule type" value="Genomic_DNA"/>
</dbReference>
<comment type="caution">
    <text evidence="4">The sequence shown here is derived from an EMBL/GenBank/DDBJ whole genome shotgun (WGS) entry which is preliminary data.</text>
</comment>